<dbReference type="InterPro" id="IPR044527">
    <property type="entry name" value="NrtA/CpmA_ABC-bd_dom"/>
</dbReference>
<dbReference type="GO" id="GO:0012505">
    <property type="term" value="C:endomembrane system"/>
    <property type="evidence" value="ECO:0007669"/>
    <property type="project" value="UniProtKB-SubCell"/>
</dbReference>
<evidence type="ECO:0000313" key="6">
    <source>
        <dbReference type="EMBL" id="HHI48721.1"/>
    </source>
</evidence>
<dbReference type="CDD" id="cd13553">
    <property type="entry name" value="PBP2_NrtA_CpmA_like"/>
    <property type="match status" value="1"/>
</dbReference>
<accession>A0A7J3UXX4</accession>
<dbReference type="Pfam" id="PF13379">
    <property type="entry name" value="NMT1_2"/>
    <property type="match status" value="1"/>
</dbReference>
<keyword evidence="4" id="KW-0997">Cell inner membrane</keyword>
<evidence type="ECO:0000256" key="2">
    <source>
        <dbReference type="ARBA" id="ARBA00022448"/>
    </source>
</evidence>
<comment type="subcellular location">
    <subcellularLocation>
        <location evidence="1">Endomembrane system</location>
    </subcellularLocation>
</comment>
<name>A0A7J3UXX4_9CREN</name>
<keyword evidence="2" id="KW-0813">Transport</keyword>
<sequence>MVNKILIVSAVALIVIIGALYASGMIFPREIETIRVGHLTGDLHQLALFVAIKQGYFEQYGLKIQLKEYLNGPSLMQDFLAGELDFAYVGAPPAMSARAIALSDPKSNLPVVIASVNLEGSAIVTEAGIDTPEDLNGKKIGTPGTGTIQDIMLSMFLRERNITLTKSPMSISTLPLEFSKGTIDGFIGWEPAPSIAVVQSGAHVLLTSHDMMPNHQCCVLVVSNKYLEAHADIVQKFAQVHKMANQYILNNPESAKQIAMNVTGYSSDIIGLALSHIVYTSTPDPESMKTFLHSMIDLGIVTTVSHDQVDAFINAFIDTRFI</sequence>
<gene>
    <name evidence="6" type="ORF">ENL91_00950</name>
</gene>
<organism evidence="6">
    <name type="scientific">Candidatus Methanosuratincola petrocarbonis</name>
    <name type="common">ex Vanwonterghem et al. 2016</name>
    <dbReference type="NCBI Taxonomy" id="1867261"/>
    <lineage>
        <taxon>Archaea</taxon>
        <taxon>Thermoproteota</taxon>
        <taxon>Methanosuratincolia</taxon>
        <taxon>Candidatus Methanomethylicales</taxon>
        <taxon>Candidatus Methanomethylicaceae</taxon>
        <taxon>Candidatus Methanosuratincola (ex Vanwonterghem et al. 2016)</taxon>
    </lineage>
</organism>
<dbReference type="PANTHER" id="PTHR30024">
    <property type="entry name" value="ALIPHATIC SULFONATES-BINDING PROTEIN-RELATED"/>
    <property type="match status" value="1"/>
</dbReference>
<comment type="caution">
    <text evidence="6">The sequence shown here is derived from an EMBL/GenBank/DDBJ whole genome shotgun (WGS) entry which is preliminary data.</text>
</comment>
<reference evidence="6" key="1">
    <citation type="journal article" date="2020" name="mSystems">
        <title>Genome- and Community-Level Interaction Insights into Carbon Utilization and Element Cycling Functions of Hydrothermarchaeota in Hydrothermal Sediment.</title>
        <authorList>
            <person name="Zhou Z."/>
            <person name="Liu Y."/>
            <person name="Xu W."/>
            <person name="Pan J."/>
            <person name="Luo Z.H."/>
            <person name="Li M."/>
        </authorList>
    </citation>
    <scope>NUCLEOTIDE SEQUENCE [LARGE SCALE GENOMIC DNA]</scope>
    <source>
        <strain evidence="6">SpSt-1038</strain>
    </source>
</reference>
<dbReference type="SUPFAM" id="SSF53850">
    <property type="entry name" value="Periplasmic binding protein-like II"/>
    <property type="match status" value="1"/>
</dbReference>
<evidence type="ECO:0000256" key="1">
    <source>
        <dbReference type="ARBA" id="ARBA00004308"/>
    </source>
</evidence>
<dbReference type="Gene3D" id="3.40.190.10">
    <property type="entry name" value="Periplasmic binding protein-like II"/>
    <property type="match status" value="2"/>
</dbReference>
<evidence type="ECO:0000256" key="3">
    <source>
        <dbReference type="ARBA" id="ARBA00022475"/>
    </source>
</evidence>
<keyword evidence="5" id="KW-0472">Membrane</keyword>
<dbReference type="AlphaFoldDB" id="A0A7J3UXX4"/>
<evidence type="ECO:0000256" key="4">
    <source>
        <dbReference type="ARBA" id="ARBA00022519"/>
    </source>
</evidence>
<protein>
    <submittedName>
        <fullName evidence="6">ABC transporter substrate-binding protein</fullName>
    </submittedName>
</protein>
<proteinExistence type="predicted"/>
<dbReference type="PANTHER" id="PTHR30024:SF42">
    <property type="entry name" value="ALIPHATIC SULFONATES-BINDING PROTEIN-RELATED"/>
    <property type="match status" value="1"/>
</dbReference>
<keyword evidence="3" id="KW-1003">Cell membrane</keyword>
<dbReference type="EMBL" id="DRVT01000011">
    <property type="protein sequence ID" value="HHI48721.1"/>
    <property type="molecule type" value="Genomic_DNA"/>
</dbReference>
<evidence type="ECO:0000256" key="5">
    <source>
        <dbReference type="ARBA" id="ARBA00023136"/>
    </source>
</evidence>